<evidence type="ECO:0000313" key="3">
    <source>
        <dbReference type="Proteomes" id="UP000435802"/>
    </source>
</evidence>
<sequence length="715" mass="81526">MAFIQTLVFSRWDATPAVDEPAHGFFMRLAELEGSVTMTTFANWNDLEVNRVATNQLMEALERHPMPTDWFKLLRFNTPLRIGDGYVLRGHGLPYHHIRFEPRRWCPGCIHESSHHRGWWEVESIRHCPIHCVELETRDEGGAQVPWTWLGFGYSRDGFALGRQLPRRDDGAPFARYLLGRFGWLQPISAPLLDAIPIPDVIDYCEFVGRFLENPPSRKHPPVGTHSADVGFRALSGDRGDLAELMREWHRKYRGNHKARGVAAHFSWGYPKLNFLPESLRLTVRRAFHEAAVFETERYDRRVRDEDFDIEFMPRLEIAQTLGIGPRAVEQLAKEVGVLQKTRERRTVAAHAVETIAGFKETLVPISEAARRLGINQDAIRHLVHAGYLKVFTNLRPGRRSGGRYSPDQIDTVLRLIDELPVTGSPAYGLTLHTYRVRNGLVPGAVAVACLKGEIVICEKRDNVPGFKRLMVQTDAKRKRQSFTRSEDTMTMGEAQALLNMTYETTQILVKHGHLGEVEASPRQVLISRKAVEDFAASHAKASDFGHGMGISGHAVSWKMKREGVDPVVKFVKGGKHVDTVFKRADVMRVYGLEADPTILEDDRVNRFWEIIVPEAAKTCPYLIFPPKLPPSGQRVWNSNRGLSAHFQFDPSFGEIHINLSARGERHKFWFDLNTEDYVAAIKEMLDVFDGMVKEATERQNAKTREWWRKRSKPL</sequence>
<dbReference type="OrthoDB" id="7595282at2"/>
<comment type="caution">
    <text evidence="2">The sequence shown here is derived from an EMBL/GenBank/DDBJ whole genome shotgun (WGS) entry which is preliminary data.</text>
</comment>
<dbReference type="AlphaFoldDB" id="A0A6N8SB13"/>
<accession>A0A6N8SB13</accession>
<dbReference type="Pfam" id="PF06527">
    <property type="entry name" value="TniQ"/>
    <property type="match status" value="1"/>
</dbReference>
<evidence type="ECO:0000259" key="1">
    <source>
        <dbReference type="Pfam" id="PF06527"/>
    </source>
</evidence>
<feature type="domain" description="TniQ" evidence="1">
    <location>
        <begin position="15"/>
        <end position="135"/>
    </location>
</feature>
<organism evidence="2 3">
    <name type="scientific">Shinella kummerowiae</name>
    <dbReference type="NCBI Taxonomy" id="417745"/>
    <lineage>
        <taxon>Bacteria</taxon>
        <taxon>Pseudomonadati</taxon>
        <taxon>Pseudomonadota</taxon>
        <taxon>Alphaproteobacteria</taxon>
        <taxon>Hyphomicrobiales</taxon>
        <taxon>Rhizobiaceae</taxon>
        <taxon>Shinella</taxon>
    </lineage>
</organism>
<name>A0A6N8SB13_9HYPH</name>
<proteinExistence type="predicted"/>
<gene>
    <name evidence="2" type="ORF">GR138_03055</name>
</gene>
<dbReference type="InterPro" id="IPR009492">
    <property type="entry name" value="TniQ"/>
</dbReference>
<protein>
    <recommendedName>
        <fullName evidence="1">TniQ domain-containing protein</fullName>
    </recommendedName>
</protein>
<dbReference type="RefSeq" id="WP_160857119.1">
    <property type="nucleotide sequence ID" value="NZ_WUMK01000001.1"/>
</dbReference>
<reference evidence="2 3" key="1">
    <citation type="submission" date="2019-12" db="EMBL/GenBank/DDBJ databases">
        <title>Shinella kummerowiae sp. nov., a symbiotic bacterium isolated from root nodules of the herbal legume Kummerowia stipulacea.</title>
        <authorList>
            <person name="Gao J."/>
        </authorList>
    </citation>
    <scope>NUCLEOTIDE SEQUENCE [LARGE SCALE GENOMIC DNA]</scope>
    <source>
        <strain evidence="2 3">CCBAU 25048</strain>
    </source>
</reference>
<keyword evidence="3" id="KW-1185">Reference proteome</keyword>
<dbReference type="EMBL" id="WUMK01000001">
    <property type="protein sequence ID" value="MXN44152.1"/>
    <property type="molecule type" value="Genomic_DNA"/>
</dbReference>
<dbReference type="Proteomes" id="UP000435802">
    <property type="component" value="Unassembled WGS sequence"/>
</dbReference>
<evidence type="ECO:0000313" key="2">
    <source>
        <dbReference type="EMBL" id="MXN44152.1"/>
    </source>
</evidence>